<accession>X6MX26</accession>
<dbReference type="OMA" id="AYRIMAN"/>
<proteinExistence type="inferred from homology"/>
<name>X6MX26_RETFI</name>
<evidence type="ECO:0000256" key="4">
    <source>
        <dbReference type="ARBA" id="ARBA00022490"/>
    </source>
</evidence>
<dbReference type="GO" id="GO:0005856">
    <property type="term" value="C:cytoskeleton"/>
    <property type="evidence" value="ECO:0007669"/>
    <property type="project" value="UniProtKB-SubCell"/>
</dbReference>
<dbReference type="AlphaFoldDB" id="X6MX26"/>
<dbReference type="InterPro" id="IPR022083">
    <property type="entry name" value="KBP"/>
</dbReference>
<feature type="compositionally biased region" description="Basic and acidic residues" evidence="6">
    <location>
        <begin position="389"/>
        <end position="401"/>
    </location>
</feature>
<comment type="subcellular location">
    <subcellularLocation>
        <location evidence="1">Cytoplasm</location>
        <location evidence="1">Cytoskeleton</location>
    </subcellularLocation>
</comment>
<keyword evidence="4" id="KW-0963">Cytoplasm</keyword>
<evidence type="ECO:0000313" key="8">
    <source>
        <dbReference type="Proteomes" id="UP000023152"/>
    </source>
</evidence>
<evidence type="ECO:0000256" key="2">
    <source>
        <dbReference type="ARBA" id="ARBA00010305"/>
    </source>
</evidence>
<evidence type="ECO:0000256" key="5">
    <source>
        <dbReference type="ARBA" id="ARBA00023212"/>
    </source>
</evidence>
<evidence type="ECO:0000313" key="7">
    <source>
        <dbReference type="EMBL" id="ETO18568.1"/>
    </source>
</evidence>
<evidence type="ECO:0000256" key="6">
    <source>
        <dbReference type="SAM" id="MobiDB-lite"/>
    </source>
</evidence>
<feature type="region of interest" description="Disordered" evidence="6">
    <location>
        <begin position="382"/>
        <end position="401"/>
    </location>
</feature>
<comment type="caution">
    <text evidence="7">The sequence shown here is derived from an EMBL/GenBank/DDBJ whole genome shotgun (WGS) entry which is preliminary data.</text>
</comment>
<dbReference type="OrthoDB" id="409897at2759"/>
<sequence length="423" mass="49984">MKEKESAFEFEYTQTLFYFAQLWTTIGNKEKSAWYCFRTLERQLREDMLPQLDRRQWTKNAIELSSYFIEHRKFRQAILCLEASCAVAPQFNKDDEEDLQLEADIAKTWGILYLELLKQSYEVMNKLENEEKVEEKKPEKSDSVEEWIDNPKKLMILDKNLQVDNTVVPFENLDRFLSLHNSAKSSTLPKPPEMSLASTFEEAKELFVPGSFFHSLFFFFFFFFDWTVHCIGLKHLSSALHHYVLDGYVTDHVKITQKMSQMYDYLAYFENNNSNKCKMHKRRINMLSTVEEQLSPQAYLDIVQELDYEIAQAYRIMANLKVLEKKNYVYTYTSYTTNLVGCVGRKKPKKASEEKKYAKINELFLKSIHYFNKFVESYEYPPTNTTGEDPNKPREKAKIKDPNDRSQYLLAYFHLAAVLSVAF</sequence>
<dbReference type="Pfam" id="PF12309">
    <property type="entry name" value="KBP_C"/>
    <property type="match status" value="2"/>
</dbReference>
<gene>
    <name evidence="7" type="ORF">RFI_18695</name>
</gene>
<comment type="similarity">
    <text evidence="2">Belongs to the KIF-binding protein family.</text>
</comment>
<keyword evidence="8" id="KW-1185">Reference proteome</keyword>
<evidence type="ECO:0000256" key="1">
    <source>
        <dbReference type="ARBA" id="ARBA00004245"/>
    </source>
</evidence>
<dbReference type="Proteomes" id="UP000023152">
    <property type="component" value="Unassembled WGS sequence"/>
</dbReference>
<dbReference type="PANTHER" id="PTHR46321:SF1">
    <property type="entry name" value="KIF-BINDING PROTEIN"/>
    <property type="match status" value="1"/>
</dbReference>
<keyword evidence="5" id="KW-0206">Cytoskeleton</keyword>
<protein>
    <recommendedName>
        <fullName evidence="3">KIF-binding protein</fullName>
    </recommendedName>
</protein>
<feature type="non-terminal residue" evidence="7">
    <location>
        <position position="423"/>
    </location>
</feature>
<dbReference type="EMBL" id="ASPP01014725">
    <property type="protein sequence ID" value="ETO18568.1"/>
    <property type="molecule type" value="Genomic_DNA"/>
</dbReference>
<evidence type="ECO:0000256" key="3">
    <source>
        <dbReference type="ARBA" id="ARBA00016840"/>
    </source>
</evidence>
<dbReference type="PANTHER" id="PTHR46321">
    <property type="entry name" value="KIF1-BINDING PROTEIN"/>
    <property type="match status" value="1"/>
</dbReference>
<organism evidence="7 8">
    <name type="scientific">Reticulomyxa filosa</name>
    <dbReference type="NCBI Taxonomy" id="46433"/>
    <lineage>
        <taxon>Eukaryota</taxon>
        <taxon>Sar</taxon>
        <taxon>Rhizaria</taxon>
        <taxon>Retaria</taxon>
        <taxon>Foraminifera</taxon>
        <taxon>Monothalamids</taxon>
        <taxon>Reticulomyxidae</taxon>
        <taxon>Reticulomyxa</taxon>
    </lineage>
</organism>
<reference evidence="7 8" key="1">
    <citation type="journal article" date="2013" name="Curr. Biol.">
        <title>The Genome of the Foraminiferan Reticulomyxa filosa.</title>
        <authorList>
            <person name="Glockner G."/>
            <person name="Hulsmann N."/>
            <person name="Schleicher M."/>
            <person name="Noegel A.A."/>
            <person name="Eichinger L."/>
            <person name="Gallinger C."/>
            <person name="Pawlowski J."/>
            <person name="Sierra R."/>
            <person name="Euteneuer U."/>
            <person name="Pillet L."/>
            <person name="Moustafa A."/>
            <person name="Platzer M."/>
            <person name="Groth M."/>
            <person name="Szafranski K."/>
            <person name="Schliwa M."/>
        </authorList>
    </citation>
    <scope>NUCLEOTIDE SEQUENCE [LARGE SCALE GENOMIC DNA]</scope>
</reference>